<proteinExistence type="predicted"/>
<evidence type="ECO:0000313" key="2">
    <source>
        <dbReference type="Proteomes" id="UP000196027"/>
    </source>
</evidence>
<dbReference type="Gene3D" id="2.180.10.10">
    <property type="entry name" value="RHS repeat-associated core"/>
    <property type="match status" value="1"/>
</dbReference>
<dbReference type="AlphaFoldDB" id="A0A1Y0IGK9"/>
<protein>
    <recommendedName>
        <fullName evidence="3">RHS repeat-associated core domain-containing protein</fullName>
    </recommendedName>
</protein>
<dbReference type="NCBIfam" id="TIGR03696">
    <property type="entry name" value="Rhs_assc_core"/>
    <property type="match status" value="1"/>
</dbReference>
<dbReference type="Proteomes" id="UP000196027">
    <property type="component" value="Chromosome"/>
</dbReference>
<organism evidence="1 2">
    <name type="scientific">Oleiphilus messinensis</name>
    <dbReference type="NCBI Taxonomy" id="141451"/>
    <lineage>
        <taxon>Bacteria</taxon>
        <taxon>Pseudomonadati</taxon>
        <taxon>Pseudomonadota</taxon>
        <taxon>Gammaproteobacteria</taxon>
        <taxon>Oceanospirillales</taxon>
        <taxon>Oleiphilaceae</taxon>
        <taxon>Oleiphilus</taxon>
    </lineage>
</organism>
<dbReference type="EMBL" id="CP021425">
    <property type="protein sequence ID" value="ARU59249.1"/>
    <property type="molecule type" value="Genomic_DNA"/>
</dbReference>
<reference evidence="1 2" key="1">
    <citation type="submission" date="2017-05" db="EMBL/GenBank/DDBJ databases">
        <title>Genomic insights into alkan degradation activity of Oleiphilus messinensis.</title>
        <authorList>
            <person name="Kozyavkin S.A."/>
            <person name="Slesarev A.I."/>
            <person name="Golyshin P.N."/>
            <person name="Korzhenkov A."/>
            <person name="Golyshina O.N."/>
            <person name="Toshchakov S.V."/>
        </authorList>
    </citation>
    <scope>NUCLEOTIDE SEQUENCE [LARGE SCALE GENOMIC DNA]</scope>
    <source>
        <strain evidence="1 2">ME102</strain>
    </source>
</reference>
<dbReference type="KEGG" id="ome:OLMES_5266"/>
<dbReference type="InterPro" id="IPR050708">
    <property type="entry name" value="T6SS_VgrG/RHS"/>
</dbReference>
<gene>
    <name evidence="1" type="ORF">OLMES_5266</name>
</gene>
<evidence type="ECO:0008006" key="3">
    <source>
        <dbReference type="Google" id="ProtNLM"/>
    </source>
</evidence>
<dbReference type="InterPro" id="IPR022385">
    <property type="entry name" value="Rhs_assc_core"/>
</dbReference>
<evidence type="ECO:0000313" key="1">
    <source>
        <dbReference type="EMBL" id="ARU59249.1"/>
    </source>
</evidence>
<dbReference type="PANTHER" id="PTHR32305:SF15">
    <property type="entry name" value="PROTEIN RHSA-RELATED"/>
    <property type="match status" value="1"/>
</dbReference>
<keyword evidence="2" id="KW-1185">Reference proteome</keyword>
<name>A0A1Y0IGK9_9GAMM</name>
<dbReference type="PANTHER" id="PTHR32305">
    <property type="match status" value="1"/>
</dbReference>
<accession>A0A1Y0IGK9</accession>
<dbReference type="PRINTS" id="PR00394">
    <property type="entry name" value="RHSPROTEIN"/>
</dbReference>
<sequence length="216" mass="24193">MLTDQNQNVVWKGEYTPFGEVTEVVNTIGQDIRFPGQYHDRETGYYYNYYRDYDPTLGRYLQSDPVGLGGGINTYGYANQNPVIYVDPYGLDAEAAIALALSDSPVPGPMDVAAGIGIAALALMPGDSARKDAQHARYHKICDQPPPPPSGDPCIDAERKRDQAQLCYDLRKNWSDKWDESGSSAWNKHQGQLQQVKQRIINAVEDIKRNCKQECF</sequence>